<dbReference type="GO" id="GO:0003677">
    <property type="term" value="F:DNA binding"/>
    <property type="evidence" value="ECO:0007669"/>
    <property type="project" value="UniProtKB-KW"/>
</dbReference>
<gene>
    <name evidence="7" type="ORF">M6B38_356135</name>
</gene>
<reference evidence="7" key="2">
    <citation type="submission" date="2023-04" db="EMBL/GenBank/DDBJ databases">
        <authorList>
            <person name="Bruccoleri R.E."/>
            <person name="Oakeley E.J."/>
            <person name="Faust A.-M."/>
            <person name="Dessus-Babus S."/>
            <person name="Altorfer M."/>
            <person name="Burckhardt D."/>
            <person name="Oertli M."/>
            <person name="Naumann U."/>
            <person name="Petersen F."/>
            <person name="Wong J."/>
        </authorList>
    </citation>
    <scope>NUCLEOTIDE SEQUENCE</scope>
    <source>
        <strain evidence="7">GSM-AAB239-AS_SAM_17_03QT</strain>
        <tissue evidence="7">Leaf</tissue>
    </source>
</reference>
<keyword evidence="1" id="KW-0805">Transcription regulation</keyword>
<dbReference type="PANTHER" id="PTHR32002:SF44">
    <property type="entry name" value="PROTEIN NLP4"/>
    <property type="match status" value="1"/>
</dbReference>
<dbReference type="AlphaFoldDB" id="A0AAX6GNN9"/>
<dbReference type="InterPro" id="IPR045012">
    <property type="entry name" value="NLP"/>
</dbReference>
<feature type="compositionally biased region" description="Basic and acidic residues" evidence="5">
    <location>
        <begin position="108"/>
        <end position="133"/>
    </location>
</feature>
<dbReference type="PROSITE" id="PS51519">
    <property type="entry name" value="RWP_RK"/>
    <property type="match status" value="1"/>
</dbReference>
<evidence type="ECO:0000313" key="8">
    <source>
        <dbReference type="Proteomes" id="UP001140949"/>
    </source>
</evidence>
<accession>A0AAX6GNN9</accession>
<reference evidence="7" key="1">
    <citation type="journal article" date="2023" name="GigaByte">
        <title>Genome assembly of the bearded iris, Iris pallida Lam.</title>
        <authorList>
            <person name="Bruccoleri R.E."/>
            <person name="Oakeley E.J."/>
            <person name="Faust A.M.E."/>
            <person name="Altorfer M."/>
            <person name="Dessus-Babus S."/>
            <person name="Burckhardt D."/>
            <person name="Oertli M."/>
            <person name="Naumann U."/>
            <person name="Petersen F."/>
            <person name="Wong J."/>
        </authorList>
    </citation>
    <scope>NUCLEOTIDE SEQUENCE</scope>
    <source>
        <strain evidence="7">GSM-AAB239-AS_SAM_17_03QT</strain>
    </source>
</reference>
<protein>
    <submittedName>
        <fullName evidence="7">Protein NLP1-like</fullName>
    </submittedName>
</protein>
<feature type="compositionally biased region" description="Polar residues" evidence="5">
    <location>
        <begin position="141"/>
        <end position="150"/>
    </location>
</feature>
<evidence type="ECO:0000256" key="1">
    <source>
        <dbReference type="ARBA" id="ARBA00023015"/>
    </source>
</evidence>
<feature type="region of interest" description="Disordered" evidence="5">
    <location>
        <begin position="108"/>
        <end position="156"/>
    </location>
</feature>
<evidence type="ECO:0000256" key="2">
    <source>
        <dbReference type="ARBA" id="ARBA00023125"/>
    </source>
</evidence>
<evidence type="ECO:0000256" key="3">
    <source>
        <dbReference type="ARBA" id="ARBA00023163"/>
    </source>
</evidence>
<name>A0AAX6GNN9_IRIPA</name>
<dbReference type="EMBL" id="JANAVB010018196">
    <property type="protein sequence ID" value="KAJ6829888.1"/>
    <property type="molecule type" value="Genomic_DNA"/>
</dbReference>
<evidence type="ECO:0000313" key="7">
    <source>
        <dbReference type="EMBL" id="KAJ6829888.1"/>
    </source>
</evidence>
<keyword evidence="4" id="KW-0539">Nucleus</keyword>
<dbReference type="PANTHER" id="PTHR32002">
    <property type="entry name" value="PROTEIN NLP8"/>
    <property type="match status" value="1"/>
</dbReference>
<keyword evidence="3" id="KW-0804">Transcription</keyword>
<keyword evidence="2" id="KW-0238">DNA-binding</keyword>
<evidence type="ECO:0000256" key="4">
    <source>
        <dbReference type="ARBA" id="ARBA00023242"/>
    </source>
</evidence>
<dbReference type="Proteomes" id="UP001140949">
    <property type="component" value="Unassembled WGS sequence"/>
</dbReference>
<dbReference type="InterPro" id="IPR003035">
    <property type="entry name" value="RWP-RK_dom"/>
</dbReference>
<evidence type="ECO:0000256" key="5">
    <source>
        <dbReference type="SAM" id="MobiDB-lite"/>
    </source>
</evidence>
<sequence length="319" mass="34802">MLNSLSVTIQQVCRGLRVVTAKELEDEAVLLLPNESLPSDILLGKYASEGGQRPDMETTLGYFPSVDVTGEVPSWVASIMEAEEKEGIGMLRSSLLLESSKRDVEVSPKELLSDEKISSKPEQLRQDIGKDTNDDMDSLPSEPNFSNAGRTTEKRRAKLEKTVSLQVLRQYFAGSLKDAAKGIGVCPTTLKRICRQHGINRWPSRKIKKVGHSLKKLQVVIDSVQGAKGTFQFSSLYENFAKSPATNEGSTILSTLKPTDHAESSKALQQQEGISRFHTSTSNSLSSSCSHSSSSSLGCSSGSKQQVHAPQTVVNKKYL</sequence>
<keyword evidence="8" id="KW-1185">Reference proteome</keyword>
<feature type="domain" description="RWP-RK" evidence="6">
    <location>
        <begin position="149"/>
        <end position="230"/>
    </location>
</feature>
<organism evidence="7 8">
    <name type="scientific">Iris pallida</name>
    <name type="common">Sweet iris</name>
    <dbReference type="NCBI Taxonomy" id="29817"/>
    <lineage>
        <taxon>Eukaryota</taxon>
        <taxon>Viridiplantae</taxon>
        <taxon>Streptophyta</taxon>
        <taxon>Embryophyta</taxon>
        <taxon>Tracheophyta</taxon>
        <taxon>Spermatophyta</taxon>
        <taxon>Magnoliopsida</taxon>
        <taxon>Liliopsida</taxon>
        <taxon>Asparagales</taxon>
        <taxon>Iridaceae</taxon>
        <taxon>Iridoideae</taxon>
        <taxon>Irideae</taxon>
        <taxon>Iris</taxon>
    </lineage>
</organism>
<evidence type="ECO:0000259" key="6">
    <source>
        <dbReference type="PROSITE" id="PS51519"/>
    </source>
</evidence>
<dbReference type="GO" id="GO:0003700">
    <property type="term" value="F:DNA-binding transcription factor activity"/>
    <property type="evidence" value="ECO:0007669"/>
    <property type="project" value="InterPro"/>
</dbReference>
<dbReference type="Pfam" id="PF02042">
    <property type="entry name" value="RWP-RK"/>
    <property type="match status" value="1"/>
</dbReference>
<proteinExistence type="predicted"/>
<comment type="caution">
    <text evidence="7">The sequence shown here is derived from an EMBL/GenBank/DDBJ whole genome shotgun (WGS) entry which is preliminary data.</text>
</comment>